<evidence type="ECO:0000313" key="5">
    <source>
        <dbReference type="Proteomes" id="UP000565719"/>
    </source>
</evidence>
<accession>A0A7Y3ZZX8</accession>
<comment type="similarity">
    <text evidence="1 3">Belongs to the short-chain dehydrogenases/reductases (SDR) family.</text>
</comment>
<dbReference type="PRINTS" id="PR00080">
    <property type="entry name" value="SDRFAMILY"/>
</dbReference>
<sequence>MKKNKFAIVTGGSRGIGLGIAKVLADKGYNIGLISINSNRLSTAAIELSNIYPDIDVYTYSADVSNAERVSEAISFFTKKHAKVDVLVNNAGLFEKGSIDSFDLSDYQLLVMTNQFGSFNMLKCIIPVMKQQKSGYIFNIASMSGLRALADHGAYASTKFALIGLSQSLRKEMLPYGVKVTAICPGVVATDMTANIAITEEDKIQPEDVGKLISCCLDMSHSVSIDYIPVECSSQV</sequence>
<name>A0A7Y3ZZX8_9VIBR</name>
<dbReference type="InterPro" id="IPR036291">
    <property type="entry name" value="NAD(P)-bd_dom_sf"/>
</dbReference>
<dbReference type="GO" id="GO:0016491">
    <property type="term" value="F:oxidoreductase activity"/>
    <property type="evidence" value="ECO:0007669"/>
    <property type="project" value="UniProtKB-KW"/>
</dbReference>
<proteinExistence type="inferred from homology"/>
<dbReference type="Proteomes" id="UP000565719">
    <property type="component" value="Unassembled WGS sequence"/>
</dbReference>
<dbReference type="EMBL" id="VTXC01000028">
    <property type="protein sequence ID" value="NOH71953.1"/>
    <property type="molecule type" value="Genomic_DNA"/>
</dbReference>
<dbReference type="PANTHER" id="PTHR44196:SF1">
    <property type="entry name" value="DEHYDROGENASE_REDUCTASE SDR FAMILY MEMBER 7B"/>
    <property type="match status" value="1"/>
</dbReference>
<dbReference type="CDD" id="cd05233">
    <property type="entry name" value="SDR_c"/>
    <property type="match status" value="1"/>
</dbReference>
<dbReference type="RefSeq" id="WP_171361197.1">
    <property type="nucleotide sequence ID" value="NZ_VTXC01000028.1"/>
</dbReference>
<evidence type="ECO:0000313" key="4">
    <source>
        <dbReference type="EMBL" id="NOH71953.1"/>
    </source>
</evidence>
<dbReference type="Gene3D" id="3.40.50.720">
    <property type="entry name" value="NAD(P)-binding Rossmann-like Domain"/>
    <property type="match status" value="1"/>
</dbReference>
<keyword evidence="2" id="KW-0560">Oxidoreductase</keyword>
<comment type="caution">
    <text evidence="4">The sequence shown here is derived from an EMBL/GenBank/DDBJ whole genome shotgun (WGS) entry which is preliminary data.</text>
</comment>
<evidence type="ECO:0000256" key="3">
    <source>
        <dbReference type="RuleBase" id="RU000363"/>
    </source>
</evidence>
<dbReference type="PROSITE" id="PS00061">
    <property type="entry name" value="ADH_SHORT"/>
    <property type="match status" value="1"/>
</dbReference>
<dbReference type="SUPFAM" id="SSF51735">
    <property type="entry name" value="NAD(P)-binding Rossmann-fold domains"/>
    <property type="match status" value="1"/>
</dbReference>
<protein>
    <submittedName>
        <fullName evidence="4">SDR family oxidoreductase</fullName>
    </submittedName>
</protein>
<dbReference type="PRINTS" id="PR00081">
    <property type="entry name" value="GDHRDH"/>
</dbReference>
<dbReference type="PANTHER" id="PTHR44196">
    <property type="entry name" value="DEHYDROGENASE/REDUCTASE SDR FAMILY MEMBER 7B"/>
    <property type="match status" value="1"/>
</dbReference>
<dbReference type="AlphaFoldDB" id="A0A7Y3ZZX8"/>
<reference evidence="4 5" key="1">
    <citation type="submission" date="2019-09" db="EMBL/GenBank/DDBJ databases">
        <title>Draft genome sequencing and comparative genomics of hatchery-associated Vibrios.</title>
        <authorList>
            <person name="Kehlet-Delgado H."/>
            <person name="Mueller R.S."/>
        </authorList>
    </citation>
    <scope>NUCLEOTIDE SEQUENCE [LARGE SCALE GENOMIC DNA]</scope>
    <source>
        <strain evidence="4 5">99-46-Y</strain>
    </source>
</reference>
<dbReference type="InterPro" id="IPR002347">
    <property type="entry name" value="SDR_fam"/>
</dbReference>
<evidence type="ECO:0000256" key="1">
    <source>
        <dbReference type="ARBA" id="ARBA00006484"/>
    </source>
</evidence>
<dbReference type="GO" id="GO:0016020">
    <property type="term" value="C:membrane"/>
    <property type="evidence" value="ECO:0007669"/>
    <property type="project" value="TreeGrafter"/>
</dbReference>
<dbReference type="InterPro" id="IPR020904">
    <property type="entry name" value="Sc_DH/Rdtase_CS"/>
</dbReference>
<evidence type="ECO:0000256" key="2">
    <source>
        <dbReference type="ARBA" id="ARBA00023002"/>
    </source>
</evidence>
<gene>
    <name evidence="4" type="ORF">F0225_11475</name>
</gene>
<organism evidence="4 5">
    <name type="scientific">Vibrio pectenicida</name>
    <dbReference type="NCBI Taxonomy" id="62763"/>
    <lineage>
        <taxon>Bacteria</taxon>
        <taxon>Pseudomonadati</taxon>
        <taxon>Pseudomonadota</taxon>
        <taxon>Gammaproteobacteria</taxon>
        <taxon>Vibrionales</taxon>
        <taxon>Vibrionaceae</taxon>
        <taxon>Vibrio</taxon>
    </lineage>
</organism>
<dbReference type="Pfam" id="PF00106">
    <property type="entry name" value="adh_short"/>
    <property type="match status" value="1"/>
</dbReference>